<keyword evidence="9" id="KW-1185">Reference proteome</keyword>
<keyword evidence="5 7" id="KW-0472">Membrane</keyword>
<protein>
    <recommendedName>
        <fullName evidence="7">ATP synthase subunit delta</fullName>
    </recommendedName>
    <alternativeName>
        <fullName evidence="7">ATP synthase F(1) sector subunit delta</fullName>
    </alternativeName>
    <alternativeName>
        <fullName evidence="7">F-type ATPase subunit delta</fullName>
        <shortName evidence="7">F-ATPase subunit delta</shortName>
    </alternativeName>
</protein>
<reference evidence="8 9" key="1">
    <citation type="journal article" date="2021" name="J. Biosci. Bioeng.">
        <title>Identification and characterization of a chc gene cluster responsible for the aromatization pathway of cyclohexanecarboxylate degradation in Sinomonas cyclohexanicum ATCC 51369.</title>
        <authorList>
            <person name="Yamamoto T."/>
            <person name="Hasegawa Y."/>
            <person name="Lau P.C.K."/>
            <person name="Iwaki H."/>
        </authorList>
    </citation>
    <scope>NUCLEOTIDE SEQUENCE [LARGE SCALE GENOMIC DNA]</scope>
    <source>
        <strain evidence="8 9">ATCC 51369</strain>
    </source>
</reference>
<dbReference type="PANTHER" id="PTHR11910">
    <property type="entry name" value="ATP SYNTHASE DELTA CHAIN"/>
    <property type="match status" value="1"/>
</dbReference>
<comment type="function">
    <text evidence="7">F(1)F(0) ATP synthase produces ATP from ADP in the presence of a proton or sodium gradient. F-type ATPases consist of two structural domains, F(1) containing the extramembraneous catalytic core and F(0) containing the membrane proton channel, linked together by a central stalk and a peripheral stalk. During catalysis, ATP synthesis in the catalytic domain of F(1) is coupled via a rotary mechanism of the central stalk subunits to proton translocation.</text>
</comment>
<keyword evidence="7" id="KW-0139">CF(1)</keyword>
<keyword evidence="6 7" id="KW-0066">ATP synthesis</keyword>
<dbReference type="PRINTS" id="PR00125">
    <property type="entry name" value="ATPASEDELTA"/>
</dbReference>
<evidence type="ECO:0000256" key="5">
    <source>
        <dbReference type="ARBA" id="ARBA00023136"/>
    </source>
</evidence>
<keyword evidence="4 7" id="KW-0406">Ion transport</keyword>
<dbReference type="Pfam" id="PF00213">
    <property type="entry name" value="OSCP"/>
    <property type="match status" value="1"/>
</dbReference>
<evidence type="ECO:0000313" key="8">
    <source>
        <dbReference type="EMBL" id="BCT76679.1"/>
    </source>
</evidence>
<dbReference type="NCBIfam" id="TIGR01145">
    <property type="entry name" value="ATP_synt_delta"/>
    <property type="match status" value="1"/>
</dbReference>
<evidence type="ECO:0000256" key="7">
    <source>
        <dbReference type="HAMAP-Rule" id="MF_01416"/>
    </source>
</evidence>
<name>A0ABM7PWK8_SINCY</name>
<comment type="similarity">
    <text evidence="7">Belongs to the ATPase delta chain family.</text>
</comment>
<keyword evidence="7" id="KW-1003">Cell membrane</keyword>
<evidence type="ECO:0000256" key="2">
    <source>
        <dbReference type="ARBA" id="ARBA00022448"/>
    </source>
</evidence>
<evidence type="ECO:0000256" key="3">
    <source>
        <dbReference type="ARBA" id="ARBA00022781"/>
    </source>
</evidence>
<dbReference type="Proteomes" id="UP001319861">
    <property type="component" value="Chromosome"/>
</dbReference>
<dbReference type="HAMAP" id="MF_01416">
    <property type="entry name" value="ATP_synth_delta_bact"/>
    <property type="match status" value="1"/>
</dbReference>
<proteinExistence type="inferred from homology"/>
<accession>A0ABM7PWK8</accession>
<evidence type="ECO:0000313" key="9">
    <source>
        <dbReference type="Proteomes" id="UP001319861"/>
    </source>
</evidence>
<dbReference type="RefSeq" id="WP_229229470.1">
    <property type="nucleotide sequence ID" value="NZ_AP024525.1"/>
</dbReference>
<organism evidence="8 9">
    <name type="scientific">Sinomonas cyclohexanicum</name>
    <name type="common">Corynebacterium cyclohexanicum</name>
    <dbReference type="NCBI Taxonomy" id="322009"/>
    <lineage>
        <taxon>Bacteria</taxon>
        <taxon>Bacillati</taxon>
        <taxon>Actinomycetota</taxon>
        <taxon>Actinomycetes</taxon>
        <taxon>Micrococcales</taxon>
        <taxon>Micrococcaceae</taxon>
        <taxon>Sinomonas</taxon>
    </lineage>
</organism>
<evidence type="ECO:0000256" key="1">
    <source>
        <dbReference type="ARBA" id="ARBA00004370"/>
    </source>
</evidence>
<gene>
    <name evidence="7 8" type="primary">atpH</name>
    <name evidence="8" type="ORF">SCMU_25210</name>
</gene>
<evidence type="ECO:0000256" key="6">
    <source>
        <dbReference type="ARBA" id="ARBA00023310"/>
    </source>
</evidence>
<sequence>MAGVSSESLSAALADLEAMLPTASLSLAGELFGVLGVLDGSAGLRRALTDPTREGNEKSALVHSLLDGKASSDAVEITAKLAALRWAGARDISDALETLASTVAIAVAEQGNGIDGGVGGLEKLENDLFAFKGTVDSDHELQAALTDPQATASAKRTLALRLVPNASAEAQLLIGQAAEAPRGLRPTALVEKFAELAARRQKRWIAEVVVARPLSGEQTERLRTGLNRLYGRELKLNTTVDPSLVGGLRVTVGDEVIDASTVTRLGELRRQFATQA</sequence>
<dbReference type="NCBIfam" id="NF009967">
    <property type="entry name" value="PRK13430.1"/>
    <property type="match status" value="1"/>
</dbReference>
<comment type="function">
    <text evidence="7">This protein is part of the stalk that links CF(0) to CF(1). It either transmits conformational changes from CF(0) to CF(1) or is implicated in proton conduction.</text>
</comment>
<evidence type="ECO:0000256" key="4">
    <source>
        <dbReference type="ARBA" id="ARBA00023065"/>
    </source>
</evidence>
<dbReference type="EMBL" id="AP024525">
    <property type="protein sequence ID" value="BCT76679.1"/>
    <property type="molecule type" value="Genomic_DNA"/>
</dbReference>
<keyword evidence="2 7" id="KW-0813">Transport</keyword>
<comment type="subcellular location">
    <subcellularLocation>
        <location evidence="7">Cell membrane</location>
        <topology evidence="7">Peripheral membrane protein</topology>
    </subcellularLocation>
    <subcellularLocation>
        <location evidence="1">Membrane</location>
    </subcellularLocation>
</comment>
<keyword evidence="3 7" id="KW-0375">Hydrogen ion transport</keyword>
<dbReference type="InterPro" id="IPR000711">
    <property type="entry name" value="ATPase_OSCP/dsu"/>
</dbReference>